<name>A0A0P0W1L2_ORYSJ</name>
<evidence type="ECO:0000313" key="2">
    <source>
        <dbReference type="EMBL" id="BAS85506.1"/>
    </source>
</evidence>
<organism evidence="2 3">
    <name type="scientific">Oryza sativa subsp. japonica</name>
    <name type="common">Rice</name>
    <dbReference type="NCBI Taxonomy" id="39947"/>
    <lineage>
        <taxon>Eukaryota</taxon>
        <taxon>Viridiplantae</taxon>
        <taxon>Streptophyta</taxon>
        <taxon>Embryophyta</taxon>
        <taxon>Tracheophyta</taxon>
        <taxon>Spermatophyta</taxon>
        <taxon>Magnoliopsida</taxon>
        <taxon>Liliopsida</taxon>
        <taxon>Poales</taxon>
        <taxon>Poaceae</taxon>
        <taxon>BOP clade</taxon>
        <taxon>Oryzoideae</taxon>
        <taxon>Oryzeae</taxon>
        <taxon>Oryzinae</taxon>
        <taxon>Oryza</taxon>
        <taxon>Oryza sativa</taxon>
    </lineage>
</organism>
<accession>A0A0P0W1L2</accession>
<dbReference type="EMBL" id="AP014959">
    <property type="protein sequence ID" value="BAS85506.1"/>
    <property type="molecule type" value="Genomic_DNA"/>
</dbReference>
<reference evidence="2 3" key="3">
    <citation type="journal article" date="2013" name="Rice">
        <title>Improvement of the Oryza sativa Nipponbare reference genome using next generation sequence and optical map data.</title>
        <authorList>
            <person name="Kawahara Y."/>
            <person name="de la Bastide M."/>
            <person name="Hamilton J.P."/>
            <person name="Kanamori H."/>
            <person name="McCombie W.R."/>
            <person name="Ouyang S."/>
            <person name="Schwartz D.C."/>
            <person name="Tanaka T."/>
            <person name="Wu J."/>
            <person name="Zhou S."/>
            <person name="Childs K.L."/>
            <person name="Davidson R.M."/>
            <person name="Lin H."/>
            <person name="Quesada-Ocampo L."/>
            <person name="Vaillancourt B."/>
            <person name="Sakai H."/>
            <person name="Lee S.S."/>
            <person name="Kim J."/>
            <person name="Numa H."/>
            <person name="Itoh T."/>
            <person name="Buell C.R."/>
            <person name="Matsumoto T."/>
        </authorList>
    </citation>
    <scope>NUCLEOTIDE SEQUENCE [LARGE SCALE GENOMIC DNA]</scope>
    <source>
        <strain evidence="3">cv. Nipponbare</strain>
    </source>
</reference>
<keyword evidence="3" id="KW-1185">Reference proteome</keyword>
<gene>
    <name evidence="2" type="ordered locus">Os03g0649800</name>
    <name evidence="2" type="ORF">OSNPB_030649800</name>
</gene>
<reference evidence="3" key="1">
    <citation type="journal article" date="2005" name="Nature">
        <title>The map-based sequence of the rice genome.</title>
        <authorList>
            <consortium name="International rice genome sequencing project (IRGSP)"/>
            <person name="Matsumoto T."/>
            <person name="Wu J."/>
            <person name="Kanamori H."/>
            <person name="Katayose Y."/>
            <person name="Fujisawa M."/>
            <person name="Namiki N."/>
            <person name="Mizuno H."/>
            <person name="Yamamoto K."/>
            <person name="Antonio B.A."/>
            <person name="Baba T."/>
            <person name="Sakata K."/>
            <person name="Nagamura Y."/>
            <person name="Aoki H."/>
            <person name="Arikawa K."/>
            <person name="Arita K."/>
            <person name="Bito T."/>
            <person name="Chiden Y."/>
            <person name="Fujitsuka N."/>
            <person name="Fukunaka R."/>
            <person name="Hamada M."/>
            <person name="Harada C."/>
            <person name="Hayashi A."/>
            <person name="Hijishita S."/>
            <person name="Honda M."/>
            <person name="Hosokawa S."/>
            <person name="Ichikawa Y."/>
            <person name="Idonuma A."/>
            <person name="Iijima M."/>
            <person name="Ikeda M."/>
            <person name="Ikeno M."/>
            <person name="Ito K."/>
            <person name="Ito S."/>
            <person name="Ito T."/>
            <person name="Ito Y."/>
            <person name="Ito Y."/>
            <person name="Iwabuchi A."/>
            <person name="Kamiya K."/>
            <person name="Karasawa W."/>
            <person name="Kurita K."/>
            <person name="Katagiri S."/>
            <person name="Kikuta A."/>
            <person name="Kobayashi H."/>
            <person name="Kobayashi N."/>
            <person name="Machita K."/>
            <person name="Maehara T."/>
            <person name="Masukawa M."/>
            <person name="Mizubayashi T."/>
            <person name="Mukai Y."/>
            <person name="Nagasaki H."/>
            <person name="Nagata Y."/>
            <person name="Naito S."/>
            <person name="Nakashima M."/>
            <person name="Nakama Y."/>
            <person name="Nakamichi Y."/>
            <person name="Nakamura M."/>
            <person name="Meguro A."/>
            <person name="Negishi M."/>
            <person name="Ohta I."/>
            <person name="Ohta T."/>
            <person name="Okamoto M."/>
            <person name="Ono N."/>
            <person name="Saji S."/>
            <person name="Sakaguchi M."/>
            <person name="Sakai K."/>
            <person name="Shibata M."/>
            <person name="Shimokawa T."/>
            <person name="Song J."/>
            <person name="Takazaki Y."/>
            <person name="Terasawa K."/>
            <person name="Tsugane M."/>
            <person name="Tsuji K."/>
            <person name="Ueda S."/>
            <person name="Waki K."/>
            <person name="Yamagata H."/>
            <person name="Yamamoto M."/>
            <person name="Yamamoto S."/>
            <person name="Yamane H."/>
            <person name="Yoshiki S."/>
            <person name="Yoshihara R."/>
            <person name="Yukawa K."/>
            <person name="Zhong H."/>
            <person name="Yano M."/>
            <person name="Yuan Q."/>
            <person name="Ouyang S."/>
            <person name="Liu J."/>
            <person name="Jones K.M."/>
            <person name="Gansberger K."/>
            <person name="Moffat K."/>
            <person name="Hill J."/>
            <person name="Bera J."/>
            <person name="Fadrosh D."/>
            <person name="Jin S."/>
            <person name="Johri S."/>
            <person name="Kim M."/>
            <person name="Overton L."/>
            <person name="Reardon M."/>
            <person name="Tsitrin T."/>
            <person name="Vuong H."/>
            <person name="Weaver B."/>
            <person name="Ciecko A."/>
            <person name="Tallon L."/>
            <person name="Jackson J."/>
            <person name="Pai G."/>
            <person name="Aken S.V."/>
            <person name="Utterback T."/>
            <person name="Reidmuller S."/>
            <person name="Feldblyum T."/>
            <person name="Hsiao J."/>
            <person name="Zismann V."/>
            <person name="Iobst S."/>
            <person name="de Vazeille A.R."/>
            <person name="Buell C.R."/>
            <person name="Ying K."/>
            <person name="Li Y."/>
            <person name="Lu T."/>
            <person name="Huang Y."/>
            <person name="Zhao Q."/>
            <person name="Feng Q."/>
            <person name="Zhang L."/>
            <person name="Zhu J."/>
            <person name="Weng Q."/>
            <person name="Mu J."/>
            <person name="Lu Y."/>
            <person name="Fan D."/>
            <person name="Liu Y."/>
            <person name="Guan J."/>
            <person name="Zhang Y."/>
            <person name="Yu S."/>
            <person name="Liu X."/>
            <person name="Zhang Y."/>
            <person name="Hong G."/>
            <person name="Han B."/>
            <person name="Choisne N."/>
            <person name="Demange N."/>
            <person name="Orjeda G."/>
            <person name="Samain S."/>
            <person name="Cattolico L."/>
            <person name="Pelletier E."/>
            <person name="Couloux A."/>
            <person name="Segurens B."/>
            <person name="Wincker P."/>
            <person name="D'Hont A."/>
            <person name="Scarpelli C."/>
            <person name="Weissenbach J."/>
            <person name="Salanoubat M."/>
            <person name="Quetier F."/>
            <person name="Yu Y."/>
            <person name="Kim H.R."/>
            <person name="Rambo T."/>
            <person name="Currie J."/>
            <person name="Collura K."/>
            <person name="Luo M."/>
            <person name="Yang T."/>
            <person name="Ammiraju J.S.S."/>
            <person name="Engler F."/>
            <person name="Soderlund C."/>
            <person name="Wing R.A."/>
            <person name="Palmer L.E."/>
            <person name="de la Bastide M."/>
            <person name="Spiegel L."/>
            <person name="Nascimento L."/>
            <person name="Zutavern T."/>
            <person name="O'Shaughnessy A."/>
            <person name="Dike S."/>
            <person name="Dedhia N."/>
            <person name="Preston R."/>
            <person name="Balija V."/>
            <person name="McCombie W.R."/>
            <person name="Chow T."/>
            <person name="Chen H."/>
            <person name="Chung M."/>
            <person name="Chen C."/>
            <person name="Shaw J."/>
            <person name="Wu H."/>
            <person name="Hsiao K."/>
            <person name="Chao Y."/>
            <person name="Chu M."/>
            <person name="Cheng C."/>
            <person name="Hour A."/>
            <person name="Lee P."/>
            <person name="Lin S."/>
            <person name="Lin Y."/>
            <person name="Liou J."/>
            <person name="Liu S."/>
            <person name="Hsing Y."/>
            <person name="Raghuvanshi S."/>
            <person name="Mohanty A."/>
            <person name="Bharti A.K."/>
            <person name="Gaur A."/>
            <person name="Gupta V."/>
            <person name="Kumar D."/>
            <person name="Ravi V."/>
            <person name="Vij S."/>
            <person name="Kapur A."/>
            <person name="Khurana P."/>
            <person name="Khurana P."/>
            <person name="Khurana J.P."/>
            <person name="Tyagi A.K."/>
            <person name="Gaikwad K."/>
            <person name="Singh A."/>
            <person name="Dalal V."/>
            <person name="Srivastava S."/>
            <person name="Dixit A."/>
            <person name="Pal A.K."/>
            <person name="Ghazi I.A."/>
            <person name="Yadav M."/>
            <person name="Pandit A."/>
            <person name="Bhargava A."/>
            <person name="Sureshbabu K."/>
            <person name="Batra K."/>
            <person name="Sharma T.R."/>
            <person name="Mohapatra T."/>
            <person name="Singh N.K."/>
            <person name="Messing J."/>
            <person name="Nelson A.B."/>
            <person name="Fuks G."/>
            <person name="Kavchok S."/>
            <person name="Keizer G."/>
            <person name="Linton E."/>
            <person name="Llaca V."/>
            <person name="Song R."/>
            <person name="Tanyolac B."/>
            <person name="Young S."/>
            <person name="Ho-Il K."/>
            <person name="Hahn J.H."/>
            <person name="Sangsakoo G."/>
            <person name="Vanavichit A."/>
            <person name="de Mattos Luiz.A.T."/>
            <person name="Zimmer P.D."/>
            <person name="Malone G."/>
            <person name="Dellagostin O."/>
            <person name="de Oliveira A.C."/>
            <person name="Bevan M."/>
            <person name="Bancroft I."/>
            <person name="Minx P."/>
            <person name="Cordum H."/>
            <person name="Wilson R."/>
            <person name="Cheng Z."/>
            <person name="Jin W."/>
            <person name="Jiang J."/>
            <person name="Leong S.A."/>
            <person name="Iwama H."/>
            <person name="Gojobori T."/>
            <person name="Itoh T."/>
            <person name="Niimura Y."/>
            <person name="Fujii Y."/>
            <person name="Habara T."/>
            <person name="Sakai H."/>
            <person name="Sato Y."/>
            <person name="Wilson G."/>
            <person name="Kumar K."/>
            <person name="McCouch S."/>
            <person name="Juretic N."/>
            <person name="Hoen D."/>
            <person name="Wright S."/>
            <person name="Bruskiewich R."/>
            <person name="Bureau T."/>
            <person name="Miyao A."/>
            <person name="Hirochika H."/>
            <person name="Nishikawa T."/>
            <person name="Kadowaki K."/>
            <person name="Sugiura M."/>
            <person name="Burr B."/>
            <person name="Sasaki T."/>
        </authorList>
    </citation>
    <scope>NUCLEOTIDE SEQUENCE [LARGE SCALE GENOMIC DNA]</scope>
    <source>
        <strain evidence="3">cv. Nipponbare</strain>
    </source>
</reference>
<sequence length="87" mass="9336">MATAGRIQPRRIPGEGSAHPVTRSGKGEDVVGEPSWRRWPVVVAAMRIYGGTELAATTASAGGRQKERNSWLAGRQRRATVARLVVA</sequence>
<dbReference type="PaxDb" id="39947-A0A0P0W1L2"/>
<reference evidence="2 3" key="2">
    <citation type="journal article" date="2013" name="Plant Cell Physiol.">
        <title>Rice Annotation Project Database (RAP-DB): an integrative and interactive database for rice genomics.</title>
        <authorList>
            <person name="Sakai H."/>
            <person name="Lee S.S."/>
            <person name="Tanaka T."/>
            <person name="Numa H."/>
            <person name="Kim J."/>
            <person name="Kawahara Y."/>
            <person name="Wakimoto H."/>
            <person name="Yang C.C."/>
            <person name="Iwamoto M."/>
            <person name="Abe T."/>
            <person name="Yamada Y."/>
            <person name="Muto A."/>
            <person name="Inokuchi H."/>
            <person name="Ikemura T."/>
            <person name="Matsumoto T."/>
            <person name="Sasaki T."/>
            <person name="Itoh T."/>
        </authorList>
    </citation>
    <scope>NUCLEOTIDE SEQUENCE [LARGE SCALE GENOMIC DNA]</scope>
    <source>
        <strain evidence="3">cv. Nipponbare</strain>
    </source>
</reference>
<evidence type="ECO:0000256" key="1">
    <source>
        <dbReference type="SAM" id="MobiDB-lite"/>
    </source>
</evidence>
<protein>
    <submittedName>
        <fullName evidence="2">Os03g0649800 protein</fullName>
    </submittedName>
</protein>
<proteinExistence type="predicted"/>
<feature type="region of interest" description="Disordered" evidence="1">
    <location>
        <begin position="1"/>
        <end position="32"/>
    </location>
</feature>
<dbReference type="InParanoid" id="A0A0P0W1L2"/>
<dbReference type="AlphaFoldDB" id="A0A0P0W1L2"/>
<dbReference type="Proteomes" id="UP000059680">
    <property type="component" value="Chromosome 3"/>
</dbReference>
<evidence type="ECO:0000313" key="3">
    <source>
        <dbReference type="Proteomes" id="UP000059680"/>
    </source>
</evidence>